<dbReference type="InterPro" id="IPR004358">
    <property type="entry name" value="Sig_transdc_His_kin-like_C"/>
</dbReference>
<dbReference type="InterPro" id="IPR050428">
    <property type="entry name" value="TCS_sensor_his_kinase"/>
</dbReference>
<gene>
    <name evidence="12" type="ORF">ABID43_000920</name>
</gene>
<proteinExistence type="predicted"/>
<evidence type="ECO:0000256" key="8">
    <source>
        <dbReference type="ARBA" id="ARBA00022989"/>
    </source>
</evidence>
<feature type="transmembrane region" description="Helical" evidence="10">
    <location>
        <begin position="158"/>
        <end position="181"/>
    </location>
</feature>
<dbReference type="SMART" id="SM00388">
    <property type="entry name" value="HisKA"/>
    <property type="match status" value="1"/>
</dbReference>
<evidence type="ECO:0000256" key="5">
    <source>
        <dbReference type="ARBA" id="ARBA00022679"/>
    </source>
</evidence>
<comment type="subcellular location">
    <subcellularLocation>
        <location evidence="2">Membrane</location>
    </subcellularLocation>
</comment>
<dbReference type="InterPro" id="IPR003594">
    <property type="entry name" value="HATPase_dom"/>
</dbReference>
<evidence type="ECO:0000256" key="9">
    <source>
        <dbReference type="ARBA" id="ARBA00023136"/>
    </source>
</evidence>
<dbReference type="PRINTS" id="PR00344">
    <property type="entry name" value="BCTRLSENSOR"/>
</dbReference>
<dbReference type="CDD" id="cd00075">
    <property type="entry name" value="HATPase"/>
    <property type="match status" value="1"/>
</dbReference>
<dbReference type="SMART" id="SM00387">
    <property type="entry name" value="HATPase_c"/>
    <property type="match status" value="1"/>
</dbReference>
<comment type="caution">
    <text evidence="12">The sequence shown here is derived from an EMBL/GenBank/DDBJ whole genome shotgun (WGS) entry which is preliminary data.</text>
</comment>
<evidence type="ECO:0000313" key="12">
    <source>
        <dbReference type="EMBL" id="MET3691395.1"/>
    </source>
</evidence>
<sequence length="486" mass="52428">MSIRSLRLRVAAYLLIPMAALALALAAGGTWFVDAFVTRAYDRVLAGSILSIAERLSVQDGHVTVDMPAAAFRMLSNSERDSIFYSVSADGEFVTGYKDLGLPATLPPVETLAYRDGVFLGQRVRIGAMLKPIYVTNHTALVQVAETTHGRDLLVRRMLTALTVLGLVLAAIGVLLVWFAVQMGLTPLDRLRREVEQRRFDGRGAVPPFTVAGVPGEALPLVGALNELLRQLNHALTVMREFTTDASHQLRTPVAILKTHLSLLDRQPPGSAAWNTSRADIAAAVDRLDHLIAQLLTLAAVEEGAARRPEPVTIDLARLARDATADFAGLALRRDIDLSFEALSHPSIRLEPLLLEEILRNLIDNAVRYTGPGGQVAVSVASAADEDGGAVRIAVEDNGPGIPKAERERVFERFHRLDANRDTDGSGLGLAIVRAYADQLRARVTLACGRDGRGLRAEIILSPELRPAGGSPLREVAARSENEACA</sequence>
<keyword evidence="6 10" id="KW-0812">Transmembrane</keyword>
<dbReference type="Pfam" id="PF02518">
    <property type="entry name" value="HATPase_c"/>
    <property type="match status" value="1"/>
</dbReference>
<evidence type="ECO:0000256" key="2">
    <source>
        <dbReference type="ARBA" id="ARBA00004370"/>
    </source>
</evidence>
<dbReference type="Pfam" id="PF08521">
    <property type="entry name" value="2CSK_N"/>
    <property type="match status" value="1"/>
</dbReference>
<dbReference type="InterPro" id="IPR005467">
    <property type="entry name" value="His_kinase_dom"/>
</dbReference>
<dbReference type="CDD" id="cd00082">
    <property type="entry name" value="HisKA"/>
    <property type="match status" value="1"/>
</dbReference>
<keyword evidence="9 10" id="KW-0472">Membrane</keyword>
<dbReference type="InterPro" id="IPR013727">
    <property type="entry name" value="2CSK_N"/>
</dbReference>
<dbReference type="GO" id="GO:0004673">
    <property type="term" value="F:protein histidine kinase activity"/>
    <property type="evidence" value="ECO:0007669"/>
    <property type="project" value="UniProtKB-EC"/>
</dbReference>
<keyword evidence="4" id="KW-0597">Phosphoprotein</keyword>
<evidence type="ECO:0000256" key="1">
    <source>
        <dbReference type="ARBA" id="ARBA00000085"/>
    </source>
</evidence>
<keyword evidence="13" id="KW-1185">Reference proteome</keyword>
<dbReference type="SUPFAM" id="SSF55874">
    <property type="entry name" value="ATPase domain of HSP90 chaperone/DNA topoisomerase II/histidine kinase"/>
    <property type="match status" value="1"/>
</dbReference>
<dbReference type="InterPro" id="IPR003661">
    <property type="entry name" value="HisK_dim/P_dom"/>
</dbReference>
<dbReference type="Pfam" id="PF00512">
    <property type="entry name" value="HisKA"/>
    <property type="match status" value="1"/>
</dbReference>
<organism evidence="12 13">
    <name type="scientific">Methylobacterium goesingense</name>
    <dbReference type="NCBI Taxonomy" id="243690"/>
    <lineage>
        <taxon>Bacteria</taxon>
        <taxon>Pseudomonadati</taxon>
        <taxon>Pseudomonadota</taxon>
        <taxon>Alphaproteobacteria</taxon>
        <taxon>Hyphomicrobiales</taxon>
        <taxon>Methylobacteriaceae</taxon>
        <taxon>Methylobacterium</taxon>
    </lineage>
</organism>
<dbReference type="Gene3D" id="1.10.287.130">
    <property type="match status" value="1"/>
</dbReference>
<dbReference type="EC" id="2.7.13.3" evidence="3"/>
<comment type="catalytic activity">
    <reaction evidence="1">
        <text>ATP + protein L-histidine = ADP + protein N-phospho-L-histidine.</text>
        <dbReference type="EC" id="2.7.13.3"/>
    </reaction>
</comment>
<keyword evidence="7 12" id="KW-0418">Kinase</keyword>
<accession>A0ABV2L3Q8</accession>
<feature type="domain" description="Histidine kinase" evidence="11">
    <location>
        <begin position="245"/>
        <end position="465"/>
    </location>
</feature>
<reference evidence="12 13" key="1">
    <citation type="submission" date="2024-06" db="EMBL/GenBank/DDBJ databases">
        <title>Genomic Encyclopedia of Type Strains, Phase IV (KMG-IV): sequencing the most valuable type-strain genomes for metagenomic binning, comparative biology and taxonomic classification.</title>
        <authorList>
            <person name="Goeker M."/>
        </authorList>
    </citation>
    <scope>NUCLEOTIDE SEQUENCE [LARGE SCALE GENOMIC DNA]</scope>
    <source>
        <strain evidence="12 13">DSM 21331</strain>
    </source>
</reference>
<dbReference type="PANTHER" id="PTHR45436">
    <property type="entry name" value="SENSOR HISTIDINE KINASE YKOH"/>
    <property type="match status" value="1"/>
</dbReference>
<keyword evidence="5 12" id="KW-0808">Transferase</keyword>
<keyword evidence="8 10" id="KW-1133">Transmembrane helix</keyword>
<dbReference type="SUPFAM" id="SSF47384">
    <property type="entry name" value="Homodimeric domain of signal transducing histidine kinase"/>
    <property type="match status" value="1"/>
</dbReference>
<evidence type="ECO:0000259" key="11">
    <source>
        <dbReference type="PROSITE" id="PS50109"/>
    </source>
</evidence>
<dbReference type="EMBL" id="JBEPMM010000002">
    <property type="protein sequence ID" value="MET3691395.1"/>
    <property type="molecule type" value="Genomic_DNA"/>
</dbReference>
<dbReference type="Proteomes" id="UP001549145">
    <property type="component" value="Unassembled WGS sequence"/>
</dbReference>
<dbReference type="PROSITE" id="PS50109">
    <property type="entry name" value="HIS_KIN"/>
    <property type="match status" value="1"/>
</dbReference>
<name>A0ABV2L3Q8_9HYPH</name>
<dbReference type="InterPro" id="IPR036097">
    <property type="entry name" value="HisK_dim/P_sf"/>
</dbReference>
<dbReference type="RefSeq" id="WP_283205887.1">
    <property type="nucleotide sequence ID" value="NZ_BPQL01000058.1"/>
</dbReference>
<evidence type="ECO:0000256" key="10">
    <source>
        <dbReference type="SAM" id="Phobius"/>
    </source>
</evidence>
<dbReference type="PANTHER" id="PTHR45436:SF1">
    <property type="entry name" value="SENSOR PROTEIN QSEC"/>
    <property type="match status" value="1"/>
</dbReference>
<evidence type="ECO:0000256" key="7">
    <source>
        <dbReference type="ARBA" id="ARBA00022777"/>
    </source>
</evidence>
<evidence type="ECO:0000256" key="6">
    <source>
        <dbReference type="ARBA" id="ARBA00022692"/>
    </source>
</evidence>
<protein>
    <recommendedName>
        <fullName evidence="3">histidine kinase</fullName>
        <ecNumber evidence="3">2.7.13.3</ecNumber>
    </recommendedName>
</protein>
<evidence type="ECO:0000313" key="13">
    <source>
        <dbReference type="Proteomes" id="UP001549145"/>
    </source>
</evidence>
<dbReference type="Gene3D" id="3.30.565.10">
    <property type="entry name" value="Histidine kinase-like ATPase, C-terminal domain"/>
    <property type="match status" value="1"/>
</dbReference>
<evidence type="ECO:0000256" key="3">
    <source>
        <dbReference type="ARBA" id="ARBA00012438"/>
    </source>
</evidence>
<dbReference type="InterPro" id="IPR036890">
    <property type="entry name" value="HATPase_C_sf"/>
</dbReference>
<evidence type="ECO:0000256" key="4">
    <source>
        <dbReference type="ARBA" id="ARBA00022553"/>
    </source>
</evidence>